<evidence type="ECO:0008006" key="4">
    <source>
        <dbReference type="Google" id="ProtNLM"/>
    </source>
</evidence>
<dbReference type="CDD" id="cd12148">
    <property type="entry name" value="fungal_TF_MHR"/>
    <property type="match status" value="1"/>
</dbReference>
<dbReference type="OrthoDB" id="6133115at2759"/>
<feature type="region of interest" description="Disordered" evidence="1">
    <location>
        <begin position="123"/>
        <end position="189"/>
    </location>
</feature>
<accession>A0A6A5K101</accession>
<proteinExistence type="predicted"/>
<dbReference type="Proteomes" id="UP000800040">
    <property type="component" value="Unassembled WGS sequence"/>
</dbReference>
<feature type="compositionally biased region" description="Low complexity" evidence="1">
    <location>
        <begin position="164"/>
        <end position="177"/>
    </location>
</feature>
<name>A0A6A5K101_9PLEO</name>
<evidence type="ECO:0000313" key="2">
    <source>
        <dbReference type="EMBL" id="KAF1828084.1"/>
    </source>
</evidence>
<sequence>MSALEQRPDAPYIEAALAMLPLVVTENSIRSLQCLVLLSIYFASLLKPCSAHDYAVIASFKAQNILKSRLYADHEENLELLRRAYWAVLLIESELLVQLDLAENGIWRYEAEVSLPSGRKTWRFEPDTSSPTTPATTYPDSILSVGSTSDEMRPRGNTGGSELTAAQATSTCTSSWAGTSSHTTKRTPL</sequence>
<dbReference type="PANTHER" id="PTHR47785:SF3">
    <property type="entry name" value="ZN(2)-C6 FUNGAL-TYPE DOMAIN-CONTAINING PROTEIN"/>
    <property type="match status" value="1"/>
</dbReference>
<dbReference type="EMBL" id="ML975687">
    <property type="protein sequence ID" value="KAF1828084.1"/>
    <property type="molecule type" value="Genomic_DNA"/>
</dbReference>
<feature type="compositionally biased region" description="Low complexity" evidence="1">
    <location>
        <begin position="127"/>
        <end position="141"/>
    </location>
</feature>
<evidence type="ECO:0000256" key="1">
    <source>
        <dbReference type="SAM" id="MobiDB-lite"/>
    </source>
</evidence>
<protein>
    <recommendedName>
        <fullName evidence="4">Transcription factor domain-containing protein</fullName>
    </recommendedName>
</protein>
<evidence type="ECO:0000313" key="3">
    <source>
        <dbReference type="Proteomes" id="UP000800040"/>
    </source>
</evidence>
<gene>
    <name evidence="2" type="ORF">BDW02DRAFT_584746</name>
</gene>
<dbReference type="PANTHER" id="PTHR47785">
    <property type="entry name" value="ZN(II)2CYS6 TRANSCRIPTION FACTOR (EUROFUNG)-RELATED-RELATED"/>
    <property type="match status" value="1"/>
</dbReference>
<dbReference type="InterPro" id="IPR053181">
    <property type="entry name" value="EcdB-like_regulator"/>
</dbReference>
<keyword evidence="3" id="KW-1185">Reference proteome</keyword>
<reference evidence="2" key="1">
    <citation type="submission" date="2020-01" db="EMBL/GenBank/DDBJ databases">
        <authorList>
            <consortium name="DOE Joint Genome Institute"/>
            <person name="Haridas S."/>
            <person name="Albert R."/>
            <person name="Binder M."/>
            <person name="Bloem J."/>
            <person name="Labutti K."/>
            <person name="Salamov A."/>
            <person name="Andreopoulos B."/>
            <person name="Baker S.E."/>
            <person name="Barry K."/>
            <person name="Bills G."/>
            <person name="Bluhm B.H."/>
            <person name="Cannon C."/>
            <person name="Castanera R."/>
            <person name="Culley D.E."/>
            <person name="Daum C."/>
            <person name="Ezra D."/>
            <person name="Gonzalez J.B."/>
            <person name="Henrissat B."/>
            <person name="Kuo A."/>
            <person name="Liang C."/>
            <person name="Lipzen A."/>
            <person name="Lutzoni F."/>
            <person name="Magnuson J."/>
            <person name="Mondo S."/>
            <person name="Nolan M."/>
            <person name="Ohm R."/>
            <person name="Pangilinan J."/>
            <person name="Park H.-J."/>
            <person name="Ramirez L."/>
            <person name="Alfaro M."/>
            <person name="Sun H."/>
            <person name="Tritt A."/>
            <person name="Yoshinaga Y."/>
            <person name="Zwiers L.-H."/>
            <person name="Turgeon B.G."/>
            <person name="Goodwin S.B."/>
            <person name="Spatafora J.W."/>
            <person name="Crous P.W."/>
            <person name="Grigoriev I.V."/>
        </authorList>
    </citation>
    <scope>NUCLEOTIDE SEQUENCE</scope>
    <source>
        <strain evidence="2">P77</strain>
    </source>
</reference>
<organism evidence="2 3">
    <name type="scientific">Decorospora gaudefroyi</name>
    <dbReference type="NCBI Taxonomy" id="184978"/>
    <lineage>
        <taxon>Eukaryota</taxon>
        <taxon>Fungi</taxon>
        <taxon>Dikarya</taxon>
        <taxon>Ascomycota</taxon>
        <taxon>Pezizomycotina</taxon>
        <taxon>Dothideomycetes</taxon>
        <taxon>Pleosporomycetidae</taxon>
        <taxon>Pleosporales</taxon>
        <taxon>Pleosporineae</taxon>
        <taxon>Pleosporaceae</taxon>
        <taxon>Decorospora</taxon>
    </lineage>
</organism>
<dbReference type="AlphaFoldDB" id="A0A6A5K101"/>